<accession>A0A4Y2WZF8</accession>
<evidence type="ECO:0000313" key="1">
    <source>
        <dbReference type="EMBL" id="GBO42765.1"/>
    </source>
</evidence>
<sequence length="103" mass="11719">MKSFRVHVMHFKSTAPIQLQNPLQILHHGKSTEGPLKLHQLYFATDLIILNCRQMINTIPEMLPTSSRNLFSTSAGGSLTPICYMATLRWKRVSNQRPSSPKE</sequence>
<comment type="caution">
    <text evidence="1">The sequence shown here is derived from an EMBL/GenBank/DDBJ whole genome shotgun (WGS) entry which is preliminary data.</text>
</comment>
<dbReference type="AlphaFoldDB" id="A0A4Y2WZF8"/>
<dbReference type="Proteomes" id="UP000499080">
    <property type="component" value="Unassembled WGS sequence"/>
</dbReference>
<keyword evidence="2" id="KW-1185">Reference proteome</keyword>
<dbReference type="EMBL" id="BGPR01069006">
    <property type="protein sequence ID" value="GBO42765.1"/>
    <property type="molecule type" value="Genomic_DNA"/>
</dbReference>
<name>A0A4Y2WZF8_ARAVE</name>
<gene>
    <name evidence="1" type="ORF">AVEN_224848_1</name>
</gene>
<proteinExistence type="predicted"/>
<protein>
    <submittedName>
        <fullName evidence="1">Uncharacterized protein</fullName>
    </submittedName>
</protein>
<reference evidence="1 2" key="1">
    <citation type="journal article" date="2019" name="Sci. Rep.">
        <title>Orb-weaving spider Araneus ventricosus genome elucidates the spidroin gene catalogue.</title>
        <authorList>
            <person name="Kono N."/>
            <person name="Nakamura H."/>
            <person name="Ohtoshi R."/>
            <person name="Moran D.A.P."/>
            <person name="Shinohara A."/>
            <person name="Yoshida Y."/>
            <person name="Fujiwara M."/>
            <person name="Mori M."/>
            <person name="Tomita M."/>
            <person name="Arakawa K."/>
        </authorList>
    </citation>
    <scope>NUCLEOTIDE SEQUENCE [LARGE SCALE GENOMIC DNA]</scope>
</reference>
<organism evidence="1 2">
    <name type="scientific">Araneus ventricosus</name>
    <name type="common">Orbweaver spider</name>
    <name type="synonym">Epeira ventricosa</name>
    <dbReference type="NCBI Taxonomy" id="182803"/>
    <lineage>
        <taxon>Eukaryota</taxon>
        <taxon>Metazoa</taxon>
        <taxon>Ecdysozoa</taxon>
        <taxon>Arthropoda</taxon>
        <taxon>Chelicerata</taxon>
        <taxon>Arachnida</taxon>
        <taxon>Araneae</taxon>
        <taxon>Araneomorphae</taxon>
        <taxon>Entelegynae</taxon>
        <taxon>Araneoidea</taxon>
        <taxon>Araneidae</taxon>
        <taxon>Araneus</taxon>
    </lineage>
</organism>
<evidence type="ECO:0000313" key="2">
    <source>
        <dbReference type="Proteomes" id="UP000499080"/>
    </source>
</evidence>